<organism evidence="1 2">
    <name type="scientific">Pantoea allii</name>
    <dbReference type="NCBI Taxonomy" id="574096"/>
    <lineage>
        <taxon>Bacteria</taxon>
        <taxon>Pseudomonadati</taxon>
        <taxon>Pseudomonadota</taxon>
        <taxon>Gammaproteobacteria</taxon>
        <taxon>Enterobacterales</taxon>
        <taxon>Erwiniaceae</taxon>
        <taxon>Pantoea</taxon>
    </lineage>
</organism>
<reference evidence="1 2" key="1">
    <citation type="submission" date="2018-05" db="EMBL/GenBank/DDBJ databases">
        <title>Genomic Encyclopedia of Type Strains, Phase IV (KMG-V): Genome sequencing to study the core and pangenomes of soil and plant-associated prokaryotes.</title>
        <authorList>
            <person name="Whitman W."/>
        </authorList>
    </citation>
    <scope>NUCLEOTIDE SEQUENCE [LARGE SCALE GENOMIC DNA]</scope>
    <source>
        <strain evidence="1 2">PNA 200-10</strain>
    </source>
</reference>
<evidence type="ECO:0000313" key="1">
    <source>
        <dbReference type="EMBL" id="PWL00299.1"/>
    </source>
</evidence>
<dbReference type="GO" id="GO:0006355">
    <property type="term" value="P:regulation of DNA-templated transcription"/>
    <property type="evidence" value="ECO:0007669"/>
    <property type="project" value="InterPro"/>
</dbReference>
<evidence type="ECO:0000313" key="2">
    <source>
        <dbReference type="Proteomes" id="UP000245981"/>
    </source>
</evidence>
<proteinExistence type="predicted"/>
<protein>
    <recommendedName>
        <fullName evidence="3">Regulatory LuxR family protein</fullName>
    </recommendedName>
</protein>
<comment type="caution">
    <text evidence="1">The sequence shown here is derived from an EMBL/GenBank/DDBJ whole genome shotgun (WGS) entry which is preliminary data.</text>
</comment>
<dbReference type="RefSeq" id="WP_256852496.1">
    <property type="nucleotide sequence ID" value="NZ_CP126314.1"/>
</dbReference>
<dbReference type="STRING" id="574096.HA38_01315"/>
<name>A0A2V2BLS6_9GAMM</name>
<evidence type="ECO:0008006" key="3">
    <source>
        <dbReference type="Google" id="ProtNLM"/>
    </source>
</evidence>
<dbReference type="InterPro" id="IPR016032">
    <property type="entry name" value="Sig_transdc_resp-reg_C-effctor"/>
</dbReference>
<dbReference type="AlphaFoldDB" id="A0A2V2BLS6"/>
<accession>A0A2V2BLS6</accession>
<sequence>MDFSTHNIRFFTSHNWLDYLKSQSLIIILVCDRRLASLAAFWKKQDKSINTVIYPGTAIVDIKKSINACYYGLKGGEKKGINPLTTDEVKFLDLVNHGFSLSEISKKMELSVKKIYCIKDSVRRKTGSSLNQLFSS</sequence>
<dbReference type="SUPFAM" id="SSF46894">
    <property type="entry name" value="C-terminal effector domain of the bipartite response regulators"/>
    <property type="match status" value="1"/>
</dbReference>
<dbReference type="GO" id="GO:0003677">
    <property type="term" value="F:DNA binding"/>
    <property type="evidence" value="ECO:0007669"/>
    <property type="project" value="InterPro"/>
</dbReference>
<dbReference type="Proteomes" id="UP000245981">
    <property type="component" value="Unassembled WGS sequence"/>
</dbReference>
<gene>
    <name evidence="1" type="ORF">C7431_101104</name>
</gene>
<dbReference type="EMBL" id="QGHF01000001">
    <property type="protein sequence ID" value="PWL00299.1"/>
    <property type="molecule type" value="Genomic_DNA"/>
</dbReference>